<dbReference type="Gene3D" id="3.40.50.850">
    <property type="entry name" value="Isochorismatase-like"/>
    <property type="match status" value="1"/>
</dbReference>
<reference evidence="2 3" key="2">
    <citation type="submission" date="2020-08" db="EMBL/GenBank/DDBJ databases">
        <authorList>
            <person name="Ueki A."/>
            <person name="Tonouchi A."/>
        </authorList>
    </citation>
    <scope>NUCLEOTIDE SEQUENCE [LARGE SCALE GENOMIC DNA]</scope>
    <source>
        <strain evidence="2 3">CTTW</strain>
    </source>
</reference>
<dbReference type="EMBL" id="AP023368">
    <property type="protein sequence ID" value="BCK00757.1"/>
    <property type="molecule type" value="Genomic_DNA"/>
</dbReference>
<keyword evidence="3" id="KW-1185">Reference proteome</keyword>
<dbReference type="InterPro" id="IPR044717">
    <property type="entry name" value="NIC1"/>
</dbReference>
<dbReference type="Proteomes" id="UP000515703">
    <property type="component" value="Chromosome"/>
</dbReference>
<organism evidence="2 3">
    <name type="scientific">Anaerocolumna chitinilytica</name>
    <dbReference type="NCBI Taxonomy" id="1727145"/>
    <lineage>
        <taxon>Bacteria</taxon>
        <taxon>Bacillati</taxon>
        <taxon>Bacillota</taxon>
        <taxon>Clostridia</taxon>
        <taxon>Lachnospirales</taxon>
        <taxon>Lachnospiraceae</taxon>
        <taxon>Anaerocolumna</taxon>
    </lineage>
</organism>
<dbReference type="SUPFAM" id="SSF52499">
    <property type="entry name" value="Isochorismatase-like hydrolases"/>
    <property type="match status" value="1"/>
</dbReference>
<dbReference type="InterPro" id="IPR036380">
    <property type="entry name" value="Isochorismatase-like_sf"/>
</dbReference>
<dbReference type="GO" id="GO:0008936">
    <property type="term" value="F:nicotinamidase activity"/>
    <property type="evidence" value="ECO:0007669"/>
    <property type="project" value="InterPro"/>
</dbReference>
<feature type="domain" description="Isochorismatase-like" evidence="1">
    <location>
        <begin position="40"/>
        <end position="170"/>
    </location>
</feature>
<evidence type="ECO:0000313" key="2">
    <source>
        <dbReference type="EMBL" id="BCK00757.1"/>
    </source>
</evidence>
<gene>
    <name evidence="2" type="ORF">bsdcttw_37970</name>
</gene>
<dbReference type="Pfam" id="PF00857">
    <property type="entry name" value="Isochorismatase"/>
    <property type="match status" value="1"/>
</dbReference>
<dbReference type="GO" id="GO:0019365">
    <property type="term" value="P:pyridine nucleotide salvage"/>
    <property type="evidence" value="ECO:0007669"/>
    <property type="project" value="InterPro"/>
</dbReference>
<evidence type="ECO:0000259" key="1">
    <source>
        <dbReference type="Pfam" id="PF00857"/>
    </source>
</evidence>
<evidence type="ECO:0000313" key="3">
    <source>
        <dbReference type="Proteomes" id="UP000515703"/>
    </source>
</evidence>
<reference evidence="2 3" key="1">
    <citation type="submission" date="2020-08" db="EMBL/GenBank/DDBJ databases">
        <title>Draft genome sequencing of an Anaerocolumna strain isolated from anoxic soil subjected to BSD treatment.</title>
        <authorList>
            <person name="Uek A."/>
            <person name="Tonouchi A."/>
        </authorList>
    </citation>
    <scope>NUCLEOTIDE SEQUENCE [LARGE SCALE GENOMIC DNA]</scope>
    <source>
        <strain evidence="2 3">CTTW</strain>
    </source>
</reference>
<sequence>MFRTSKENFISESSKTLEEIYEMLHSLKSISLQKLQKDKTVLIMVDLINGFIREGALKSSRVEEILPAVLKLQKACIQAGIPILAFADSHTMASPEFESYPPHCLAGTSEEEIAEELKQAGGYQLIRKNSTNGFLEEEFQKWLLSHDKINNFIIVGDCTDICIQQFAVSLKTWFNKENRKTRIIVPMDLVETYDLGVHNGNLVHVMSLYNMIINGVEVVQAVEVG</sequence>
<accession>A0A7I8DWT3</accession>
<dbReference type="InterPro" id="IPR000868">
    <property type="entry name" value="Isochorismatase-like_dom"/>
</dbReference>
<dbReference type="CDD" id="cd00431">
    <property type="entry name" value="cysteine_hydrolases"/>
    <property type="match status" value="1"/>
</dbReference>
<dbReference type="RefSeq" id="WP_185256399.1">
    <property type="nucleotide sequence ID" value="NZ_AP023368.1"/>
</dbReference>
<dbReference type="PANTHER" id="PTHR47297:SF2">
    <property type="entry name" value="OS02G0606800 PROTEIN"/>
    <property type="match status" value="1"/>
</dbReference>
<dbReference type="KEGG" id="acht:bsdcttw_37970"/>
<dbReference type="AlphaFoldDB" id="A0A7I8DWT3"/>
<dbReference type="PANTHER" id="PTHR47297">
    <property type="match status" value="1"/>
</dbReference>
<protein>
    <submittedName>
        <fullName evidence="2">Amidase</fullName>
    </submittedName>
</protein>
<name>A0A7I8DWT3_9FIRM</name>
<proteinExistence type="predicted"/>